<evidence type="ECO:0000256" key="2">
    <source>
        <dbReference type="ARBA" id="ARBA00022603"/>
    </source>
</evidence>
<dbReference type="Gene3D" id="3.40.50.150">
    <property type="entry name" value="Vaccinia Virus protein VP39"/>
    <property type="match status" value="1"/>
</dbReference>
<keyword evidence="3" id="KW-0808">Transferase</keyword>
<accession>A0ABU7Z348</accession>
<evidence type="ECO:0000313" key="6">
    <source>
        <dbReference type="Proteomes" id="UP001310387"/>
    </source>
</evidence>
<gene>
    <name evidence="5" type="ORF">V5O49_01765</name>
</gene>
<protein>
    <submittedName>
        <fullName evidence="5">DNA methyltransferase</fullName>
    </submittedName>
</protein>
<evidence type="ECO:0000313" key="5">
    <source>
        <dbReference type="EMBL" id="MEG3613843.1"/>
    </source>
</evidence>
<organism evidence="5 6">
    <name type="scientific">Isoptericola haloaureus</name>
    <dbReference type="NCBI Taxonomy" id="1542902"/>
    <lineage>
        <taxon>Bacteria</taxon>
        <taxon>Bacillati</taxon>
        <taxon>Actinomycetota</taxon>
        <taxon>Actinomycetes</taxon>
        <taxon>Micrococcales</taxon>
        <taxon>Promicromonosporaceae</taxon>
        <taxon>Isoptericola</taxon>
    </lineage>
</organism>
<dbReference type="GO" id="GO:0032259">
    <property type="term" value="P:methylation"/>
    <property type="evidence" value="ECO:0007669"/>
    <property type="project" value="UniProtKB-KW"/>
</dbReference>
<comment type="similarity">
    <text evidence="1">Belongs to the N(4)/N(6)-methyltransferase family.</text>
</comment>
<dbReference type="InterPro" id="IPR002941">
    <property type="entry name" value="DNA_methylase_N4/N6"/>
</dbReference>
<name>A0ABU7Z348_9MICO</name>
<keyword evidence="6" id="KW-1185">Reference proteome</keyword>
<reference evidence="5" key="1">
    <citation type="journal article" date="2024" name="Antonie Van Leeuwenhoek">
        <title>Isoptericola haloaureus sp. nov., a dimorphic actinobacterium isolated from mangrove sediments of southeast India, implicating biosaline agricultural significance through nitrogen fixation and salt tolerance genes.</title>
        <authorList>
            <person name="Prathaban M."/>
            <person name="Prathiviraj R."/>
            <person name="Ravichandran M."/>
            <person name="Natarajan S.D."/>
            <person name="Sobanaa M."/>
            <person name="Hari Krishna Kumar S."/>
            <person name="Chandrasekar V."/>
            <person name="Selvin J."/>
        </authorList>
    </citation>
    <scope>NUCLEOTIDE SEQUENCE</scope>
    <source>
        <strain evidence="5">MP1014</strain>
    </source>
</reference>
<keyword evidence="2 5" id="KW-0489">Methyltransferase</keyword>
<comment type="caution">
    <text evidence="5">The sequence shown here is derived from an EMBL/GenBank/DDBJ whole genome shotgun (WGS) entry which is preliminary data.</text>
</comment>
<proteinExistence type="inferred from homology"/>
<feature type="domain" description="DNA methylase N-4/N-6" evidence="4">
    <location>
        <begin position="161"/>
        <end position="509"/>
    </location>
</feature>
<evidence type="ECO:0000259" key="4">
    <source>
        <dbReference type="Pfam" id="PF01555"/>
    </source>
</evidence>
<evidence type="ECO:0000256" key="3">
    <source>
        <dbReference type="ARBA" id="ARBA00022679"/>
    </source>
</evidence>
<reference evidence="5" key="2">
    <citation type="submission" date="2024-02" db="EMBL/GenBank/DDBJ databases">
        <authorList>
            <person name="Prathaban M."/>
            <person name="Mythili R."/>
            <person name="Sharmila Devi N."/>
            <person name="Sobanaa M."/>
            <person name="Prathiviraj R."/>
            <person name="Selvin J."/>
        </authorList>
    </citation>
    <scope>NUCLEOTIDE SEQUENCE</scope>
    <source>
        <strain evidence="5">MP1014</strain>
    </source>
</reference>
<dbReference type="PROSITE" id="PS00092">
    <property type="entry name" value="N6_MTASE"/>
    <property type="match status" value="1"/>
</dbReference>
<dbReference type="SUPFAM" id="SSF53335">
    <property type="entry name" value="S-adenosyl-L-methionine-dependent methyltransferases"/>
    <property type="match status" value="1"/>
</dbReference>
<dbReference type="GO" id="GO:0008168">
    <property type="term" value="F:methyltransferase activity"/>
    <property type="evidence" value="ECO:0007669"/>
    <property type="project" value="UniProtKB-KW"/>
</dbReference>
<sequence length="708" mass="79331">MSNELRSLLERVEANDPGTAKELRRHIDALQSRRQFGLNFERHTPESVALTGRSISVGDKVRFLPPRGEIEVESKANWIVTGISGPKSSRVASLLDPRSKEEATRALEDLVFVADFRDPIYPGLVSTGKVERGGDKPFHAVINAENYHALEAMLFTYQGKVDCIYIDPPYNSGARDWKYNNDYVDGEDSYRHSKWLAFMERRLRIARRLLDPRDSVLIVTIDEKEYLRLGLLLEQTFPDARITMVSSSINSAGATRKGTFARAAEYLFFVQLGVSRPEPQVLDAEWNAVKTDNKKDLYWSRLIRSGADSARSDSVNQFYPVFVRNTDEGPVFVDIGEPYYGQDRTEVAAPEDAVAVWPIRKDGSEGRWRVSATMLKGLVAKGHARLGGWREGSTTVYYLKQGESAKVARGEFQVTGHRADGSVITDASSYETRFLPTDIWRITSHDAGNSGSRLISKLLPGRKFPFPKSLYAVEDALRFFVSNKLDALILDFFSGSGTTAHAVMRLNRQDGGSRRSISVTNNEVSADEQKKLVKEKLRPGHPDWEALGICDYITKPRIEAAVTGRTPAGEPINGEYKFVDEFPMSDGFAENVEFFTLTYENAALVELDMAFERIAPLLWMRAGSEGRRVDARTDTFDVADTYAVLFNMDASRSFLAAVDKADGLRIAYIVTDDETQYQAVAGQLPDGVESVRLYESYLRTFQINTGRA</sequence>
<dbReference type="EMBL" id="JBAGLP010000099">
    <property type="protein sequence ID" value="MEG3613843.1"/>
    <property type="molecule type" value="Genomic_DNA"/>
</dbReference>
<dbReference type="RefSeq" id="WP_332900723.1">
    <property type="nucleotide sequence ID" value="NZ_JBAGLP010000099.1"/>
</dbReference>
<evidence type="ECO:0000256" key="1">
    <source>
        <dbReference type="ARBA" id="ARBA00006594"/>
    </source>
</evidence>
<dbReference type="InterPro" id="IPR029063">
    <property type="entry name" value="SAM-dependent_MTases_sf"/>
</dbReference>
<dbReference type="InterPro" id="IPR002052">
    <property type="entry name" value="DNA_methylase_N6_adenine_CS"/>
</dbReference>
<dbReference type="Pfam" id="PF01555">
    <property type="entry name" value="N6_N4_Mtase"/>
    <property type="match status" value="1"/>
</dbReference>
<dbReference type="Proteomes" id="UP001310387">
    <property type="component" value="Unassembled WGS sequence"/>
</dbReference>